<keyword evidence="2" id="KW-1015">Disulfide bond</keyword>
<sequence>MGDFTSTGAGFGFLDNDDPNSTFFAAPVEGKYTCSRLVTHNGQTIAFALRIDKDGSRPIFDYAYLDASNTQASDAATSAKPSSKSPEQQKLRQIDSQCWSETALPLSFANELRVVGQEAVPVYKIPSIDKTGHFTTSTDSEKLDSWLSTTACLTETSVTSFQVLSDGKYIYLFRLALDITSPSCKLPNTHKDPKLGGVPPVTGNILCDRFVLNGQTLQRPLEVRYRRSGQKRLPLNDRDTLAVRDINGAFFHEPTFLLEFARPDHGRFFVLRTPTIVNDVYRWLFFCVSQKDEQIDCFTTDAASDGLFDLHGHLYYTCDSTDHDAVFSTSAGSCIALTKPDGKECSKPKRPLVPSSALSDRSIALGGEKAKAYLSLPNTIKLSKGKFSNGFTLEAWIKPSADRQTGEISTIFGFDPVTSPLSVVIDQNHKIAFMLHDAAHTIARSSQEAVRLGDWNHVAITYHAGAERAYSLIVNGTEEHSAPFYLNPDQSPGDLSYLGNNDEIEGLSNLFTGSMDEVRLWHRALPAATVEAFKTTRAVGLEDLLSACWHFDEGSGEEAYDATSNGHKLYIIAEDNVDYTTLWEVSHAPLVNNVGLSRRTLRLPPAVQLTGGLSASTYFEQVSVTKEGQDSNEANKPLKRGARVFLCAVAQKAGNKSALLTLDFGLLADGTLCDTPGIIPIEVLPFSDNATSNTTTISTSLLYVDSAGMEVFGGLIDTDQTRSSNDAPYVWESATGGLTIFFRHENGMFCALPYDISRTIPASRPLELGNHKGLTATGKLRNATKISLRTSSSKLLPPSVAVDVIIEAEISGGSKIVEEWKALPATTKEFCNHLNGIQLPTTKSYLGVLKAVEALPQLANGAGAALAKGGVLLRLDTRISTALPPASCLQISEARVHLLRGASPGDDILLVSASYNGDHVLDLGSAINFLGYDAEILASCKGKPSGDFARGSSLVALSASPSSNSELSIFAELQADSPFVNVEASTWLLGRGKPPFFTTPPRSRSLVLGTDACYSMLGTPSSTAPCSGITFETWLRPTALLPTPSVVVAYTSQHLPRSENGKNEQQTFVLSIETTTNQCYTLKANVNGRLLRLPADHPVVRDSLKENRWSHFACSYQNAYALAFNGHNYVDFGSATELNASDFSILFSLRYESSQKDQIVLSKAEKEGDVTPYEIRITPAGQIKWIMHAEPEGGKVQQLEFTTRSSLLPNQPYKIFMSRKGIMVSVKDKTPRRGLQFTVKVWDTAGRIVCDMTPSTVGDLEKNEATNLEGSKLGGTETSTRAWTNIESSEAPLVLGGAPWAPGSGLRGSVGAIKIFSNAIAAPQDLTSACSPNASERSMLGSWSFNNAQGRVLLDDTGRNDGKLKLDPTWILSPFTPDAKLLTMVNGKVVPSQRAEAVSALAEPAGPHQLTLGNSMHGHDDFRVLLCYQNFTGELDELRIWNVARTLESICDNLYSRLSEVSDDMAIYLPFDDTQNETASQKGLEALLDSSNNCWHLSPLHGGKCQTNVSGAPIGIDAPCVRHSSGMTAAGSAAVGNGATLSPAQGGSITLSGPSVVEYGDVQISHTGELEGSYKRAYTFIDSQNRWKLVTGFKIGALTTEWVSQVQTAPTLIGYIEGAPPVPAENYTDPEEKPKSSVSFKHAQSCKYTYSASREAASDFELNTSRGIGAEWEVSAGLGVETNISEGSVVGTFSTALNTSNGQVNNAVSASTTNANLEMKVEITGSFTKTSDEKDAKADYYVPANMGLALVESEVADVFALRLKMRGPVMPLVAYQMRPNPDIPKDRNLVAFQINPTYTKQGCLDGRRGLSNDPDYQIQSSGPPKDASYYKPVEAYALKDRIRRQEEQLAGEWERFTVDMKDRRSLRDFPNLSKRNICNSYVWTADGGTFQETHSSMDMVQTEVGGTTSMSTSIGAALEAEISVGSMLNSFGIDALWSSHLTLSMSKDKESETSFELEAEMPDSIDLREPNALKQMDKRPGAVDAYRWMSFWLEPSTESTDVFFQKVVDPKWLESPTEQNAATLRELKTSLDQEKGNARTKAWRVLHRCTYVSRVPERVLTSPAAALATAPTTETKSSSIDLNSSWMIIQQLEPYIRACQTKVQIAQAMGEPDVVHLYPTLRANAKYWAQVIELLADYIGVLL</sequence>
<reference evidence="5 6" key="1">
    <citation type="journal article" date="2018" name="Mol. Biol. Evol.">
        <title>Broad Genomic Sampling Reveals a Smut Pathogenic Ancestry of the Fungal Clade Ustilaginomycotina.</title>
        <authorList>
            <person name="Kijpornyongpan T."/>
            <person name="Mondo S.J."/>
            <person name="Barry K."/>
            <person name="Sandor L."/>
            <person name="Lee J."/>
            <person name="Lipzen A."/>
            <person name="Pangilinan J."/>
            <person name="LaButti K."/>
            <person name="Hainaut M."/>
            <person name="Henrissat B."/>
            <person name="Grigoriev I.V."/>
            <person name="Spatafora J.W."/>
            <person name="Aime M.C."/>
        </authorList>
    </citation>
    <scope>NUCLEOTIDE SEQUENCE [LARGE SCALE GENOMIC DNA]</scope>
    <source>
        <strain evidence="5 6">MCA 3645</strain>
    </source>
</reference>
<protein>
    <recommendedName>
        <fullName evidence="4">LamG-like jellyroll fold domain-containing protein</fullName>
    </recommendedName>
</protein>
<dbReference type="InParanoid" id="A0A317XJE4"/>
<dbReference type="EMBL" id="KZ819209">
    <property type="protein sequence ID" value="PWY97400.1"/>
    <property type="molecule type" value="Genomic_DNA"/>
</dbReference>
<proteinExistence type="predicted"/>
<dbReference type="Pfam" id="PF13385">
    <property type="entry name" value="Laminin_G_3"/>
    <property type="match status" value="1"/>
</dbReference>
<gene>
    <name evidence="5" type="ORF">BCV70DRAFT_67029</name>
</gene>
<evidence type="ECO:0000313" key="5">
    <source>
        <dbReference type="EMBL" id="PWY97400.1"/>
    </source>
</evidence>
<evidence type="ECO:0000256" key="1">
    <source>
        <dbReference type="ARBA" id="ARBA00022729"/>
    </source>
</evidence>
<dbReference type="InterPro" id="IPR013320">
    <property type="entry name" value="ConA-like_dom_sf"/>
</dbReference>
<dbReference type="Proteomes" id="UP000246740">
    <property type="component" value="Unassembled WGS sequence"/>
</dbReference>
<feature type="region of interest" description="Disordered" evidence="3">
    <location>
        <begin position="1805"/>
        <end position="1826"/>
    </location>
</feature>
<organism evidence="5 6">
    <name type="scientific">Testicularia cyperi</name>
    <dbReference type="NCBI Taxonomy" id="1882483"/>
    <lineage>
        <taxon>Eukaryota</taxon>
        <taxon>Fungi</taxon>
        <taxon>Dikarya</taxon>
        <taxon>Basidiomycota</taxon>
        <taxon>Ustilaginomycotina</taxon>
        <taxon>Ustilaginomycetes</taxon>
        <taxon>Ustilaginales</taxon>
        <taxon>Anthracoideaceae</taxon>
        <taxon>Testicularia</taxon>
    </lineage>
</organism>
<dbReference type="OrthoDB" id="3366897at2759"/>
<evidence type="ECO:0000313" key="6">
    <source>
        <dbReference type="Proteomes" id="UP000246740"/>
    </source>
</evidence>
<dbReference type="InterPro" id="IPR006558">
    <property type="entry name" value="LamG-like"/>
</dbReference>
<evidence type="ECO:0000259" key="4">
    <source>
        <dbReference type="SMART" id="SM00560"/>
    </source>
</evidence>
<dbReference type="STRING" id="1882483.A0A317XJE4"/>
<feature type="domain" description="LamG-like jellyroll fold" evidence="4">
    <location>
        <begin position="389"/>
        <end position="528"/>
    </location>
</feature>
<accession>A0A317XJE4</accession>
<dbReference type="SMART" id="SM00560">
    <property type="entry name" value="LamGL"/>
    <property type="match status" value="1"/>
</dbReference>
<evidence type="ECO:0000256" key="2">
    <source>
        <dbReference type="ARBA" id="ARBA00023157"/>
    </source>
</evidence>
<name>A0A317XJE4_9BASI</name>
<evidence type="ECO:0000256" key="3">
    <source>
        <dbReference type="SAM" id="MobiDB-lite"/>
    </source>
</evidence>
<keyword evidence="1" id="KW-0732">Signal</keyword>
<keyword evidence="6" id="KW-1185">Reference proteome</keyword>
<dbReference type="Gene3D" id="2.60.120.200">
    <property type="match status" value="3"/>
</dbReference>
<dbReference type="SUPFAM" id="SSF49899">
    <property type="entry name" value="Concanavalin A-like lectins/glucanases"/>
    <property type="match status" value="2"/>
</dbReference>